<accession>A0ABP7HY52</accession>
<sequence length="281" mass="31184">MAEPDQDNVDLDRPNAVRMYDYYLGGTGNWAMDRVLGDKVLAEVPFAPLIARANLEFLERVLRYCVRNGIDQFLDVGSGGPTVGTVHRIADALEPRSRCVYVDREQVAVAHGQLLLEREGDPERHAIVRADQRDPDAVWQAAMGAGVLDRTRPIALIFCAALHFIPNAEPAGEMLARYRARLPAGSYLVISHATFDDLDVPAEYAASIRAAFELYEKSGTPAFSRRHDEIVSFFGDFEMVEPGVVWLPQWRLDEAPSPVTQNFVANPSMSIGWCGVGRKRG</sequence>
<dbReference type="InterPro" id="IPR006764">
    <property type="entry name" value="SAM_dep_MeTrfase_SAV2177_type"/>
</dbReference>
<dbReference type="GO" id="GO:0008168">
    <property type="term" value="F:methyltransferase activity"/>
    <property type="evidence" value="ECO:0007669"/>
    <property type="project" value="UniProtKB-KW"/>
</dbReference>
<dbReference type="PIRSF" id="PIRSF017393">
    <property type="entry name" value="MTase_SAV2177"/>
    <property type="match status" value="1"/>
</dbReference>
<organism evidence="1 2">
    <name type="scientific">Amycolatopsis tucumanensis</name>
    <dbReference type="NCBI Taxonomy" id="401106"/>
    <lineage>
        <taxon>Bacteria</taxon>
        <taxon>Bacillati</taxon>
        <taxon>Actinomycetota</taxon>
        <taxon>Actinomycetes</taxon>
        <taxon>Pseudonocardiales</taxon>
        <taxon>Pseudonocardiaceae</taxon>
        <taxon>Amycolatopsis</taxon>
    </lineage>
</organism>
<reference evidence="2" key="1">
    <citation type="journal article" date="2019" name="Int. J. Syst. Evol. Microbiol.">
        <title>The Global Catalogue of Microorganisms (GCM) 10K type strain sequencing project: providing services to taxonomists for standard genome sequencing and annotation.</title>
        <authorList>
            <consortium name="The Broad Institute Genomics Platform"/>
            <consortium name="The Broad Institute Genome Sequencing Center for Infectious Disease"/>
            <person name="Wu L."/>
            <person name="Ma J."/>
        </authorList>
    </citation>
    <scope>NUCLEOTIDE SEQUENCE [LARGE SCALE GENOMIC DNA]</scope>
    <source>
        <strain evidence="2">JCM 17017</strain>
    </source>
</reference>
<comment type="caution">
    <text evidence="1">The sequence shown here is derived from an EMBL/GenBank/DDBJ whole genome shotgun (WGS) entry which is preliminary data.</text>
</comment>
<name>A0ABP7HY52_9PSEU</name>
<proteinExistence type="predicted"/>
<dbReference type="GO" id="GO:0032259">
    <property type="term" value="P:methylation"/>
    <property type="evidence" value="ECO:0007669"/>
    <property type="project" value="UniProtKB-KW"/>
</dbReference>
<evidence type="ECO:0000313" key="2">
    <source>
        <dbReference type="Proteomes" id="UP001501624"/>
    </source>
</evidence>
<keyword evidence="1" id="KW-0808">Transferase</keyword>
<dbReference type="SUPFAM" id="SSF53335">
    <property type="entry name" value="S-adenosyl-L-methionine-dependent methyltransferases"/>
    <property type="match status" value="1"/>
</dbReference>
<dbReference type="Gene3D" id="3.40.50.150">
    <property type="entry name" value="Vaccinia Virus protein VP39"/>
    <property type="match status" value="1"/>
</dbReference>
<dbReference type="Proteomes" id="UP001501624">
    <property type="component" value="Unassembled WGS sequence"/>
</dbReference>
<dbReference type="InterPro" id="IPR029063">
    <property type="entry name" value="SAM-dependent_MTases_sf"/>
</dbReference>
<keyword evidence="1" id="KW-0489">Methyltransferase</keyword>
<protein>
    <submittedName>
        <fullName evidence="1">SAM-dependent methyltransferase</fullName>
    </submittedName>
</protein>
<dbReference type="Pfam" id="PF04672">
    <property type="entry name" value="Methyltransf_19"/>
    <property type="match status" value="1"/>
</dbReference>
<dbReference type="RefSeq" id="WP_308191140.1">
    <property type="nucleotide sequence ID" value="NZ_BAABCM010000002.1"/>
</dbReference>
<dbReference type="EMBL" id="BAABCM010000002">
    <property type="protein sequence ID" value="GAA3801563.1"/>
    <property type="molecule type" value="Genomic_DNA"/>
</dbReference>
<gene>
    <name evidence="1" type="ORF">GCM10022380_18790</name>
</gene>
<keyword evidence="2" id="KW-1185">Reference proteome</keyword>
<evidence type="ECO:0000313" key="1">
    <source>
        <dbReference type="EMBL" id="GAA3801563.1"/>
    </source>
</evidence>